<name>A0A387H6C8_9ACTN</name>
<dbReference type="InterPro" id="IPR012347">
    <property type="entry name" value="Ferritin-like"/>
</dbReference>
<dbReference type="InterPro" id="IPR025419">
    <property type="entry name" value="DUF4142"/>
</dbReference>
<evidence type="ECO:0000313" key="4">
    <source>
        <dbReference type="EMBL" id="AYG78934.1"/>
    </source>
</evidence>
<proteinExistence type="predicted"/>
<evidence type="ECO:0000256" key="2">
    <source>
        <dbReference type="SAM" id="SignalP"/>
    </source>
</evidence>
<feature type="domain" description="DUF4142" evidence="3">
    <location>
        <begin position="35"/>
        <end position="168"/>
    </location>
</feature>
<protein>
    <recommendedName>
        <fullName evidence="3">DUF4142 domain-containing protein</fullName>
    </recommendedName>
</protein>
<feature type="region of interest" description="Disordered" evidence="1">
    <location>
        <begin position="168"/>
        <end position="192"/>
    </location>
</feature>
<dbReference type="Proteomes" id="UP000271554">
    <property type="component" value="Chromosome"/>
</dbReference>
<dbReference type="KEGG" id="shun:DWB77_01043"/>
<sequence length="192" mass="19610">MRITHTCATAAAAVALALTGTTAAFGAAGPATNPDAAFLQAVHQSNLTEIAAGKDARAHAKSDCVKQVADVLVRDHTALDAKGAALAKTKNISMPKEPSAAQQRQLAALKPMNGTAAYDSAWLKAMSSGHREALTLIDKELNSGKDKDIQAAAKAARPIVASHLDMVKDGVCHASPPSSSASPHSSSSPSPK</sequence>
<dbReference type="AlphaFoldDB" id="A0A387H6C8"/>
<dbReference type="PANTHER" id="PTHR38593:SF1">
    <property type="entry name" value="BLR2558 PROTEIN"/>
    <property type="match status" value="1"/>
</dbReference>
<feature type="compositionally biased region" description="Low complexity" evidence="1">
    <location>
        <begin position="173"/>
        <end position="192"/>
    </location>
</feature>
<dbReference type="PANTHER" id="PTHR38593">
    <property type="entry name" value="BLR2558 PROTEIN"/>
    <property type="match status" value="1"/>
</dbReference>
<evidence type="ECO:0000313" key="5">
    <source>
        <dbReference type="Proteomes" id="UP000271554"/>
    </source>
</evidence>
<keyword evidence="5" id="KW-1185">Reference proteome</keyword>
<dbReference type="EMBL" id="CP032698">
    <property type="protein sequence ID" value="AYG78934.1"/>
    <property type="molecule type" value="Genomic_DNA"/>
</dbReference>
<organism evidence="4 5">
    <name type="scientific">Streptomyces hundungensis</name>
    <dbReference type="NCBI Taxonomy" id="1077946"/>
    <lineage>
        <taxon>Bacteria</taxon>
        <taxon>Bacillati</taxon>
        <taxon>Actinomycetota</taxon>
        <taxon>Actinomycetes</taxon>
        <taxon>Kitasatosporales</taxon>
        <taxon>Streptomycetaceae</taxon>
        <taxon>Streptomyces</taxon>
    </lineage>
</organism>
<feature type="chain" id="PRO_5017373468" description="DUF4142 domain-containing protein" evidence="2">
    <location>
        <begin position="27"/>
        <end position="192"/>
    </location>
</feature>
<gene>
    <name evidence="4" type="ORF">DWB77_01043</name>
</gene>
<evidence type="ECO:0000256" key="1">
    <source>
        <dbReference type="SAM" id="MobiDB-lite"/>
    </source>
</evidence>
<dbReference type="Pfam" id="PF13628">
    <property type="entry name" value="DUF4142"/>
    <property type="match status" value="1"/>
</dbReference>
<dbReference type="RefSeq" id="WP_162952440.1">
    <property type="nucleotide sequence ID" value="NZ_CP032698.1"/>
</dbReference>
<keyword evidence="2" id="KW-0732">Signal</keyword>
<feature type="signal peptide" evidence="2">
    <location>
        <begin position="1"/>
        <end position="26"/>
    </location>
</feature>
<evidence type="ECO:0000259" key="3">
    <source>
        <dbReference type="Pfam" id="PF13628"/>
    </source>
</evidence>
<accession>A0A387H6C8</accession>
<reference evidence="4 5" key="1">
    <citation type="submission" date="2018-10" db="EMBL/GenBank/DDBJ databases">
        <title>Relationship between Morphology and Antimicrobial Activity in Streptomyces.</title>
        <authorList>
            <person name="Kang H.J."/>
            <person name="Kim S.B."/>
        </authorList>
    </citation>
    <scope>NUCLEOTIDE SEQUENCE [LARGE SCALE GENOMIC DNA]</scope>
    <source>
        <strain evidence="4 5">BH38</strain>
    </source>
</reference>
<dbReference type="Gene3D" id="1.20.1260.10">
    <property type="match status" value="1"/>
</dbReference>